<sequence>MISPSTLIAMCIPGVFSILLFIGLILFYRKKTGLHMKPLLLGAAGFIVFTQILEKTLHAVVVNAFPTYADHPWLFGLYGGLAAGHFEELGRFILFIWLLKKFRDYKTGVSLGIGWGGIEAVLLMVTAMISNLTFAFMINAGTYESTLGGQLPADQLATIKDSLLNQNIGYYLLACVERFFSVFLQIALSLLVLYGVVKKKFLYVVYAILIHAVIDYPLVFVQTGYIKSLWLVEVYVAIIGILAMVYIKRMEKVFPNKEEGAA</sequence>
<accession>A0ABY4EK58</accession>
<feature type="transmembrane region" description="Helical" evidence="1">
    <location>
        <begin position="39"/>
        <end position="61"/>
    </location>
</feature>
<keyword evidence="2" id="KW-0645">Protease</keyword>
<name>A0ABY4EK58_9BACI</name>
<feature type="transmembrane region" description="Helical" evidence="1">
    <location>
        <begin position="228"/>
        <end position="247"/>
    </location>
</feature>
<feature type="transmembrane region" description="Helical" evidence="1">
    <location>
        <begin position="168"/>
        <end position="194"/>
    </location>
</feature>
<feature type="transmembrane region" description="Helical" evidence="1">
    <location>
        <begin position="6"/>
        <end position="27"/>
    </location>
</feature>
<dbReference type="RefSeq" id="WP_244711086.1">
    <property type="nucleotide sequence ID" value="NZ_CP095073.1"/>
</dbReference>
<keyword evidence="2" id="KW-0378">Hydrolase</keyword>
<reference evidence="2 3" key="1">
    <citation type="submission" date="2022-04" db="EMBL/GenBank/DDBJ databases">
        <title>Halobacillus sp. isolated from saltern.</title>
        <authorList>
            <person name="Won M."/>
            <person name="Lee C.-M."/>
            <person name="Woen H.-Y."/>
            <person name="Kwon S.-W."/>
        </authorList>
    </citation>
    <scope>NUCLEOTIDE SEQUENCE [LARGE SCALE GENOMIC DNA]</scope>
    <source>
        <strain evidence="2 3">SSBR10-3</strain>
    </source>
</reference>
<evidence type="ECO:0000313" key="2">
    <source>
        <dbReference type="EMBL" id="UOQ44820.1"/>
    </source>
</evidence>
<dbReference type="Pfam" id="PF10086">
    <property type="entry name" value="YhfC"/>
    <property type="match status" value="1"/>
</dbReference>
<feature type="transmembrane region" description="Helical" evidence="1">
    <location>
        <begin position="73"/>
        <end position="99"/>
    </location>
</feature>
<dbReference type="EMBL" id="CP095073">
    <property type="protein sequence ID" value="UOQ44820.1"/>
    <property type="molecule type" value="Genomic_DNA"/>
</dbReference>
<keyword evidence="3" id="KW-1185">Reference proteome</keyword>
<evidence type="ECO:0000313" key="3">
    <source>
        <dbReference type="Proteomes" id="UP000831787"/>
    </source>
</evidence>
<proteinExistence type="predicted"/>
<keyword evidence="1" id="KW-1133">Transmembrane helix</keyword>
<feature type="transmembrane region" description="Helical" evidence="1">
    <location>
        <begin position="111"/>
        <end position="138"/>
    </location>
</feature>
<protein>
    <submittedName>
        <fullName evidence="2">YhfC family intramembrane metalloprotease</fullName>
    </submittedName>
</protein>
<keyword evidence="1" id="KW-0472">Membrane</keyword>
<organism evidence="2 3">
    <name type="scientific">Halobacillus salinarum</name>
    <dbReference type="NCBI Taxonomy" id="2932257"/>
    <lineage>
        <taxon>Bacteria</taxon>
        <taxon>Bacillati</taxon>
        <taxon>Bacillota</taxon>
        <taxon>Bacilli</taxon>
        <taxon>Bacillales</taxon>
        <taxon>Bacillaceae</taxon>
        <taxon>Halobacillus</taxon>
    </lineage>
</organism>
<dbReference type="PIRSF" id="PIRSF033101">
    <property type="entry name" value="UCP033101"/>
    <property type="match status" value="1"/>
</dbReference>
<keyword evidence="1" id="KW-0812">Transmembrane</keyword>
<dbReference type="InterPro" id="IPR011397">
    <property type="entry name" value="YhfC"/>
</dbReference>
<keyword evidence="2" id="KW-0482">Metalloprotease</keyword>
<dbReference type="Proteomes" id="UP000831787">
    <property type="component" value="Chromosome"/>
</dbReference>
<dbReference type="GO" id="GO:0008237">
    <property type="term" value="F:metallopeptidase activity"/>
    <property type="evidence" value="ECO:0007669"/>
    <property type="project" value="UniProtKB-KW"/>
</dbReference>
<feature type="transmembrane region" description="Helical" evidence="1">
    <location>
        <begin position="201"/>
        <end position="222"/>
    </location>
</feature>
<gene>
    <name evidence="2" type="ORF">MUN89_02375</name>
</gene>
<evidence type="ECO:0000256" key="1">
    <source>
        <dbReference type="SAM" id="Phobius"/>
    </source>
</evidence>